<feature type="non-terminal residue" evidence="1">
    <location>
        <position position="81"/>
    </location>
</feature>
<evidence type="ECO:0000313" key="2">
    <source>
        <dbReference type="Proteomes" id="UP000694005"/>
    </source>
</evidence>
<proteinExistence type="predicted"/>
<dbReference type="AlphaFoldDB" id="A0A8D9GNB8"/>
<reference evidence="1 2" key="1">
    <citation type="submission" date="2021-07" db="EMBL/GenBank/DDBJ databases">
        <authorList>
            <consortium name="Genoscope - CEA"/>
            <person name="William W."/>
        </authorList>
    </citation>
    <scope>NUCLEOTIDE SEQUENCE [LARGE SCALE GENOMIC DNA]</scope>
</reference>
<evidence type="ECO:0000313" key="1">
    <source>
        <dbReference type="EMBL" id="CAG7883805.1"/>
    </source>
</evidence>
<sequence length="81" mass="9315">MVSSPATSREDSLATAVFWFLGRAPNEPRSSSFQTGQEIDSVPYFHPPLEHSSYLTRYFLPSPVRTEPPFRHQISNLYKTR</sequence>
<dbReference type="Proteomes" id="UP000694005">
    <property type="component" value="Chromosome A03"/>
</dbReference>
<organism evidence="1 2">
    <name type="scientific">Brassica campestris</name>
    <name type="common">Field mustard</name>
    <dbReference type="NCBI Taxonomy" id="3711"/>
    <lineage>
        <taxon>Eukaryota</taxon>
        <taxon>Viridiplantae</taxon>
        <taxon>Streptophyta</taxon>
        <taxon>Embryophyta</taxon>
        <taxon>Tracheophyta</taxon>
        <taxon>Spermatophyta</taxon>
        <taxon>Magnoliopsida</taxon>
        <taxon>eudicotyledons</taxon>
        <taxon>Gunneridae</taxon>
        <taxon>Pentapetalae</taxon>
        <taxon>rosids</taxon>
        <taxon>malvids</taxon>
        <taxon>Brassicales</taxon>
        <taxon>Brassicaceae</taxon>
        <taxon>Brassiceae</taxon>
        <taxon>Brassica</taxon>
    </lineage>
</organism>
<dbReference type="EMBL" id="LS974619">
    <property type="protein sequence ID" value="CAG7883805.1"/>
    <property type="molecule type" value="Genomic_DNA"/>
</dbReference>
<dbReference type="Gramene" id="A03p51480.2_BraZ1">
    <property type="protein sequence ID" value="A03p51480.2_BraZ1.CDS"/>
    <property type="gene ID" value="A03g51480.2_BraZ1"/>
</dbReference>
<accession>A0A8D9GNB8</accession>
<protein>
    <submittedName>
        <fullName evidence="1">Uncharacterized protein</fullName>
    </submittedName>
</protein>
<gene>
    <name evidence="1" type="ORF">BRAPAZ1V2_A03P51480.2</name>
</gene>
<name>A0A8D9GNB8_BRACM</name>